<dbReference type="Pfam" id="PF05199">
    <property type="entry name" value="GMC_oxred_C"/>
    <property type="match status" value="1"/>
</dbReference>
<evidence type="ECO:0000256" key="1">
    <source>
        <dbReference type="ARBA" id="ARBA00010790"/>
    </source>
</evidence>
<dbReference type="Pfam" id="PF00732">
    <property type="entry name" value="GMC_oxred_N"/>
    <property type="match status" value="1"/>
</dbReference>
<evidence type="ECO:0000256" key="3">
    <source>
        <dbReference type="SAM" id="MobiDB-lite"/>
    </source>
</evidence>
<dbReference type="SUPFAM" id="SSF51905">
    <property type="entry name" value="FAD/NAD(P)-binding domain"/>
    <property type="match status" value="1"/>
</dbReference>
<protein>
    <recommendedName>
        <fullName evidence="4 5">Glucose-methanol-choline oxidoreductase N-terminal domain-containing protein</fullName>
    </recommendedName>
</protein>
<dbReference type="PROSITE" id="PS00624">
    <property type="entry name" value="GMC_OXRED_2"/>
    <property type="match status" value="1"/>
</dbReference>
<dbReference type="InterPro" id="IPR036188">
    <property type="entry name" value="FAD/NAD-bd_sf"/>
</dbReference>
<keyword evidence="2" id="KW-0285">Flavoprotein</keyword>
<feature type="domain" description="Glucose-methanol-choline oxidoreductase N-terminal" evidence="4">
    <location>
        <begin position="136"/>
        <end position="159"/>
    </location>
</feature>
<dbReference type="EMBL" id="JAPTSV010000008">
    <property type="protein sequence ID" value="KAJ1525083.1"/>
    <property type="molecule type" value="Genomic_DNA"/>
</dbReference>
<dbReference type="AlphaFoldDB" id="A0AAV7XN46"/>
<dbReference type="Proteomes" id="UP001075354">
    <property type="component" value="Chromosome 8"/>
</dbReference>
<dbReference type="InterPro" id="IPR000172">
    <property type="entry name" value="GMC_OxRdtase_N"/>
</dbReference>
<dbReference type="PANTHER" id="PTHR11552">
    <property type="entry name" value="GLUCOSE-METHANOL-CHOLINE GMC OXIDOREDUCTASE"/>
    <property type="match status" value="1"/>
</dbReference>
<dbReference type="GO" id="GO:0016614">
    <property type="term" value="F:oxidoreductase activity, acting on CH-OH group of donors"/>
    <property type="evidence" value="ECO:0007669"/>
    <property type="project" value="InterPro"/>
</dbReference>
<keyword evidence="7" id="KW-1185">Reference proteome</keyword>
<dbReference type="InterPro" id="IPR007867">
    <property type="entry name" value="GMC_OxRtase_C"/>
</dbReference>
<feature type="domain" description="Glucose-methanol-choline oxidoreductase N-terminal" evidence="5">
    <location>
        <begin position="316"/>
        <end position="330"/>
    </location>
</feature>
<comment type="similarity">
    <text evidence="1 2">Belongs to the GMC oxidoreductase family.</text>
</comment>
<evidence type="ECO:0000259" key="5">
    <source>
        <dbReference type="PROSITE" id="PS00624"/>
    </source>
</evidence>
<dbReference type="Gene3D" id="3.50.50.60">
    <property type="entry name" value="FAD/NAD(P)-binding domain"/>
    <property type="match status" value="1"/>
</dbReference>
<gene>
    <name evidence="6" type="ORF">ONE63_009926</name>
</gene>
<organism evidence="6 7">
    <name type="scientific">Megalurothrips usitatus</name>
    <name type="common">bean blossom thrips</name>
    <dbReference type="NCBI Taxonomy" id="439358"/>
    <lineage>
        <taxon>Eukaryota</taxon>
        <taxon>Metazoa</taxon>
        <taxon>Ecdysozoa</taxon>
        <taxon>Arthropoda</taxon>
        <taxon>Hexapoda</taxon>
        <taxon>Insecta</taxon>
        <taxon>Pterygota</taxon>
        <taxon>Neoptera</taxon>
        <taxon>Paraneoptera</taxon>
        <taxon>Thysanoptera</taxon>
        <taxon>Terebrantia</taxon>
        <taxon>Thripoidea</taxon>
        <taxon>Thripidae</taxon>
        <taxon>Megalurothrips</taxon>
    </lineage>
</organism>
<evidence type="ECO:0000259" key="4">
    <source>
        <dbReference type="PROSITE" id="PS00623"/>
    </source>
</evidence>
<dbReference type="PIRSF" id="PIRSF000137">
    <property type="entry name" value="Alcohol_oxidase"/>
    <property type="match status" value="1"/>
</dbReference>
<feature type="compositionally biased region" description="Pro residues" evidence="3">
    <location>
        <begin position="688"/>
        <end position="698"/>
    </location>
</feature>
<comment type="caution">
    <text evidence="6">The sequence shown here is derived from an EMBL/GenBank/DDBJ whole genome shotgun (WGS) entry which is preliminary data.</text>
</comment>
<dbReference type="PROSITE" id="PS00623">
    <property type="entry name" value="GMC_OXRED_1"/>
    <property type="match status" value="1"/>
</dbReference>
<dbReference type="GO" id="GO:0050660">
    <property type="term" value="F:flavin adenine dinucleotide binding"/>
    <property type="evidence" value="ECO:0007669"/>
    <property type="project" value="InterPro"/>
</dbReference>
<keyword evidence="2" id="KW-0274">FAD</keyword>
<feature type="region of interest" description="Disordered" evidence="3">
    <location>
        <begin position="679"/>
        <end position="706"/>
    </location>
</feature>
<dbReference type="Gene3D" id="3.30.560.10">
    <property type="entry name" value="Glucose Oxidase, domain 3"/>
    <property type="match status" value="1"/>
</dbReference>
<evidence type="ECO:0000256" key="2">
    <source>
        <dbReference type="RuleBase" id="RU003968"/>
    </source>
</evidence>
<evidence type="ECO:0000313" key="6">
    <source>
        <dbReference type="EMBL" id="KAJ1525083.1"/>
    </source>
</evidence>
<evidence type="ECO:0000313" key="7">
    <source>
        <dbReference type="Proteomes" id="UP001075354"/>
    </source>
</evidence>
<accession>A0AAV7XN46</accession>
<reference evidence="6" key="1">
    <citation type="submission" date="2022-12" db="EMBL/GenBank/DDBJ databases">
        <title>Chromosome-level genome assembly of the bean flower thrips Megalurothrips usitatus.</title>
        <authorList>
            <person name="Ma L."/>
            <person name="Liu Q."/>
            <person name="Li H."/>
            <person name="Cai W."/>
        </authorList>
    </citation>
    <scope>NUCLEOTIDE SEQUENCE</scope>
    <source>
        <strain evidence="6">Cailab_2022a</strain>
    </source>
</reference>
<sequence>MLDWLLPVLVRWFIIAFITVNQLVIPWLRPDIVLRHDRPRDVHDAGIGLKDEYDYIVVGAGSAGSTVASRLSEDPAVTVLLLEAGAEESLRSEVPVAMITLSARAYGSAEDWAFETEPQAASCQGLEGNRSQWPRGKALGGSSTINGMLYIRGNRRDYDRWRDEHGLEGWGYDDVLPYFKKSEDVQIPELRDSPYHGVGGPLTVEHYKHYAGIMDDFLAAGRELGIPTNPDVNGESQFGFMKAHGTLRDGLRCNTAKAFLRPAADRGNLHVSMESTALKITTSTEGAAVTATGVEFLKRGVVHRVRAAREVVVSAGAVQSPQLLMVSGIGPADQLRRAGVAVVKDLPGVGGNLQDHVGLGGTAYLVGTAGKTSTALEIASLESAYGLTYNLGGSAFGWPLGEVMGFIASKYAEADFPDLQLFLASSSDATDAGAFHKVALGITDEVYDAVYRPIALQDSLSCVPQILRPESRGHIGIRSGSMLDAPVIQPNYLTVQRDVDLLVEGEMFCHRLMQTQAMQALNVTINARKFPACSHLEFMTPEYAACQARQYTMTIYHPVGTCSMGADSDPMAVVDGRLRVRGVKGLRVVDASVMPSIPSGNTNAPTIMVAEKAADLIKEDAAAAKVRDATMLLFRRTSLLTQELHVLHFSGQVFGGPKQKRAASCTAGDNMAACAEAEANASLKRAPEPQPQAQPQPQPRLKADEL</sequence>
<dbReference type="InterPro" id="IPR012132">
    <property type="entry name" value="GMC_OxRdtase"/>
</dbReference>
<proteinExistence type="inferred from homology"/>
<name>A0AAV7XN46_9NEOP</name>
<dbReference type="SUPFAM" id="SSF54373">
    <property type="entry name" value="FAD-linked reductases, C-terminal domain"/>
    <property type="match status" value="1"/>
</dbReference>
<dbReference type="PANTHER" id="PTHR11552:SF186">
    <property type="entry name" value="GLUCOSE-METHANOL-CHOLINE OXIDOREDUCTASE N-TERMINAL DOMAIN-CONTAINING PROTEIN"/>
    <property type="match status" value="1"/>
</dbReference>